<sequence>MEGLDEKRGPGVVTEVRDWTVECAVLDVSKPSKLPNHCDDVDQLSSIASTSTSIPRLDGSTSAIGVLASPAAI</sequence>
<evidence type="ECO:0000313" key="2">
    <source>
        <dbReference type="Proteomes" id="UP000596661"/>
    </source>
</evidence>
<keyword evidence="2" id="KW-1185">Reference proteome</keyword>
<proteinExistence type="predicted"/>
<reference evidence="1" key="2">
    <citation type="submission" date="2021-03" db="UniProtKB">
        <authorList>
            <consortium name="EnsemblPlants"/>
        </authorList>
    </citation>
    <scope>IDENTIFICATION</scope>
</reference>
<dbReference type="Gramene" id="evm.model.05.932">
    <property type="protein sequence ID" value="cds.evm.model.05.932"/>
    <property type="gene ID" value="evm.TU.05.932"/>
</dbReference>
<dbReference type="AlphaFoldDB" id="A0A803PSH2"/>
<evidence type="ECO:0000313" key="1">
    <source>
        <dbReference type="EnsemblPlants" id="cds.evm.model.05.932"/>
    </source>
</evidence>
<dbReference type="EnsemblPlants" id="evm.model.05.932">
    <property type="protein sequence ID" value="cds.evm.model.05.932"/>
    <property type="gene ID" value="evm.TU.05.932"/>
</dbReference>
<organism evidence="1 2">
    <name type="scientific">Cannabis sativa</name>
    <name type="common">Hemp</name>
    <name type="synonym">Marijuana</name>
    <dbReference type="NCBI Taxonomy" id="3483"/>
    <lineage>
        <taxon>Eukaryota</taxon>
        <taxon>Viridiplantae</taxon>
        <taxon>Streptophyta</taxon>
        <taxon>Embryophyta</taxon>
        <taxon>Tracheophyta</taxon>
        <taxon>Spermatophyta</taxon>
        <taxon>Magnoliopsida</taxon>
        <taxon>eudicotyledons</taxon>
        <taxon>Gunneridae</taxon>
        <taxon>Pentapetalae</taxon>
        <taxon>rosids</taxon>
        <taxon>fabids</taxon>
        <taxon>Rosales</taxon>
        <taxon>Cannabaceae</taxon>
        <taxon>Cannabis</taxon>
    </lineage>
</organism>
<name>A0A803PSH2_CANSA</name>
<protein>
    <submittedName>
        <fullName evidence="1">Uncharacterized protein</fullName>
    </submittedName>
</protein>
<accession>A0A803PSH2</accession>
<dbReference type="EMBL" id="UZAU01000475">
    <property type="status" value="NOT_ANNOTATED_CDS"/>
    <property type="molecule type" value="Genomic_DNA"/>
</dbReference>
<reference evidence="1" key="1">
    <citation type="submission" date="2018-11" db="EMBL/GenBank/DDBJ databases">
        <authorList>
            <person name="Grassa J C."/>
        </authorList>
    </citation>
    <scope>NUCLEOTIDE SEQUENCE [LARGE SCALE GENOMIC DNA]</scope>
</reference>
<dbReference type="Proteomes" id="UP000596661">
    <property type="component" value="Chromosome 5"/>
</dbReference>